<keyword evidence="2" id="KW-1133">Transmembrane helix</keyword>
<feature type="region of interest" description="Disordered" evidence="1">
    <location>
        <begin position="128"/>
        <end position="169"/>
    </location>
</feature>
<evidence type="ECO:0000256" key="1">
    <source>
        <dbReference type="SAM" id="MobiDB-lite"/>
    </source>
</evidence>
<dbReference type="Gene3D" id="1.25.40.10">
    <property type="entry name" value="Tetratricopeptide repeat domain"/>
    <property type="match status" value="1"/>
</dbReference>
<dbReference type="AlphaFoldDB" id="A0A017SW42"/>
<accession>A0A017SW42</accession>
<reference evidence="4 5" key="1">
    <citation type="submission" date="2013-05" db="EMBL/GenBank/DDBJ databases">
        <title>Genome assembly of Chondromyces apiculatus DSM 436.</title>
        <authorList>
            <person name="Sharma G."/>
            <person name="Khatri I."/>
            <person name="Kaur C."/>
            <person name="Mayilraj S."/>
            <person name="Subramanian S."/>
        </authorList>
    </citation>
    <scope>NUCLEOTIDE SEQUENCE [LARGE SCALE GENOMIC DNA]</scope>
    <source>
        <strain evidence="4 5">DSM 436</strain>
    </source>
</reference>
<feature type="compositionally biased region" description="Low complexity" evidence="1">
    <location>
        <begin position="133"/>
        <end position="142"/>
    </location>
</feature>
<dbReference type="EMBL" id="ASRX01000086">
    <property type="protein sequence ID" value="EYF01203.1"/>
    <property type="molecule type" value="Genomic_DNA"/>
</dbReference>
<dbReference type="SUPFAM" id="SSF48452">
    <property type="entry name" value="TPR-like"/>
    <property type="match status" value="1"/>
</dbReference>
<sequence length="277" mass="28496">MGGHMNYRWILSCAAALTVLVPALGHAQGAPAPASAEGRERARTLANKGYALFEAGKHEEALKAFEEAERSFHAPTLMLMIARTHALLNHPAEARTVYQHILDEKLANYAPPEFFDAQEKARKELAALPPSDSAEAPGASPSTTPPPVTTGPEVATPVASEVPAEEPRASKGSLVPAIAAFGVAGVGLGIGAVTGLMTFSKVSDFNEACPGGQCSPSEQARLDSANTVATVSTVSFVVAGVAAAAGVTLLILRPGGQAQEQVSVVAAPGWIGARGRF</sequence>
<gene>
    <name evidence="4" type="ORF">CAP_8544</name>
</gene>
<name>A0A017SW42_9BACT</name>
<organism evidence="4 5">
    <name type="scientific">Chondromyces apiculatus DSM 436</name>
    <dbReference type="NCBI Taxonomy" id="1192034"/>
    <lineage>
        <taxon>Bacteria</taxon>
        <taxon>Pseudomonadati</taxon>
        <taxon>Myxococcota</taxon>
        <taxon>Polyangia</taxon>
        <taxon>Polyangiales</taxon>
        <taxon>Polyangiaceae</taxon>
        <taxon>Chondromyces</taxon>
    </lineage>
</organism>
<feature type="transmembrane region" description="Helical" evidence="2">
    <location>
        <begin position="228"/>
        <end position="252"/>
    </location>
</feature>
<protein>
    <recommendedName>
        <fullName evidence="6">Tetratricopeptide repeat protein</fullName>
    </recommendedName>
</protein>
<keyword evidence="2" id="KW-0812">Transmembrane</keyword>
<feature type="compositionally biased region" description="Low complexity" evidence="1">
    <location>
        <begin position="150"/>
        <end position="159"/>
    </location>
</feature>
<proteinExistence type="predicted"/>
<evidence type="ECO:0000313" key="4">
    <source>
        <dbReference type="EMBL" id="EYF01203.1"/>
    </source>
</evidence>
<keyword evidence="3" id="KW-0732">Signal</keyword>
<evidence type="ECO:0000256" key="3">
    <source>
        <dbReference type="SAM" id="SignalP"/>
    </source>
</evidence>
<evidence type="ECO:0000256" key="2">
    <source>
        <dbReference type="SAM" id="Phobius"/>
    </source>
</evidence>
<dbReference type="RefSeq" id="WP_197041516.1">
    <property type="nucleotide sequence ID" value="NZ_ASRX01000086.1"/>
</dbReference>
<evidence type="ECO:0008006" key="6">
    <source>
        <dbReference type="Google" id="ProtNLM"/>
    </source>
</evidence>
<keyword evidence="5" id="KW-1185">Reference proteome</keyword>
<dbReference type="InterPro" id="IPR011990">
    <property type="entry name" value="TPR-like_helical_dom_sf"/>
</dbReference>
<feature type="chain" id="PRO_5001496724" description="Tetratricopeptide repeat protein" evidence="3">
    <location>
        <begin position="28"/>
        <end position="277"/>
    </location>
</feature>
<feature type="signal peptide" evidence="3">
    <location>
        <begin position="1"/>
        <end position="27"/>
    </location>
</feature>
<dbReference type="Proteomes" id="UP000019678">
    <property type="component" value="Unassembled WGS sequence"/>
</dbReference>
<keyword evidence="2" id="KW-0472">Membrane</keyword>
<dbReference type="STRING" id="1192034.CAP_8544"/>
<comment type="caution">
    <text evidence="4">The sequence shown here is derived from an EMBL/GenBank/DDBJ whole genome shotgun (WGS) entry which is preliminary data.</text>
</comment>
<evidence type="ECO:0000313" key="5">
    <source>
        <dbReference type="Proteomes" id="UP000019678"/>
    </source>
</evidence>
<dbReference type="eggNOG" id="COG0457">
    <property type="taxonomic scope" value="Bacteria"/>
</dbReference>